<dbReference type="InterPro" id="IPR010516">
    <property type="entry name" value="SAP18"/>
</dbReference>
<dbReference type="PANTHER" id="PTHR13082:SF0">
    <property type="entry name" value="HISTONE DEACETYLASE COMPLEX SUBUNIT SAP18"/>
    <property type="match status" value="1"/>
</dbReference>
<gene>
    <name evidence="2" type="ORF">HERI1096_LOCUS20210</name>
</gene>
<dbReference type="Pfam" id="PF06487">
    <property type="entry name" value="SAP18"/>
    <property type="match status" value="1"/>
</dbReference>
<organism evidence="2">
    <name type="scientific">Haptolina ericina</name>
    <dbReference type="NCBI Taxonomy" id="156174"/>
    <lineage>
        <taxon>Eukaryota</taxon>
        <taxon>Haptista</taxon>
        <taxon>Haptophyta</taxon>
        <taxon>Prymnesiophyceae</taxon>
        <taxon>Prymnesiales</taxon>
        <taxon>Prymnesiaceae</taxon>
        <taxon>Haptolina</taxon>
    </lineage>
</organism>
<reference evidence="2" key="1">
    <citation type="submission" date="2021-01" db="EMBL/GenBank/DDBJ databases">
        <authorList>
            <person name="Corre E."/>
            <person name="Pelletier E."/>
            <person name="Niang G."/>
            <person name="Scheremetjew M."/>
            <person name="Finn R."/>
            <person name="Kale V."/>
            <person name="Holt S."/>
            <person name="Cochrane G."/>
            <person name="Meng A."/>
            <person name="Brown T."/>
            <person name="Cohen L."/>
        </authorList>
    </citation>
    <scope>NUCLEOTIDE SEQUENCE</scope>
    <source>
        <strain evidence="2">CCMP281</strain>
    </source>
</reference>
<accession>A0A7S3F0A2</accession>
<dbReference type="AlphaFoldDB" id="A0A7S3F0A2"/>
<dbReference type="InterPro" id="IPR042534">
    <property type="entry name" value="SAP18_sf"/>
</dbReference>
<dbReference type="GO" id="GO:0003714">
    <property type="term" value="F:transcription corepressor activity"/>
    <property type="evidence" value="ECO:0007669"/>
    <property type="project" value="TreeGrafter"/>
</dbReference>
<comment type="similarity">
    <text evidence="1">Belongs to the SAP18 family.</text>
</comment>
<evidence type="ECO:0000256" key="1">
    <source>
        <dbReference type="ARBA" id="ARBA00009143"/>
    </source>
</evidence>
<dbReference type="GO" id="GO:0005634">
    <property type="term" value="C:nucleus"/>
    <property type="evidence" value="ECO:0007669"/>
    <property type="project" value="TreeGrafter"/>
</dbReference>
<dbReference type="Gene3D" id="3.10.20.550">
    <property type="entry name" value="ASAP complex, SAP18 subunit"/>
    <property type="match status" value="1"/>
</dbReference>
<evidence type="ECO:0008006" key="3">
    <source>
        <dbReference type="Google" id="ProtNLM"/>
    </source>
</evidence>
<evidence type="ECO:0000313" key="2">
    <source>
        <dbReference type="EMBL" id="CAE0119511.1"/>
    </source>
</evidence>
<dbReference type="PANTHER" id="PTHR13082">
    <property type="entry name" value="SAP18"/>
    <property type="match status" value="1"/>
</dbReference>
<proteinExistence type="inferred from homology"/>
<dbReference type="EMBL" id="HBHX01036355">
    <property type="protein sequence ID" value="CAE0119511.1"/>
    <property type="molecule type" value="Transcribed_RNA"/>
</dbReference>
<sequence length="136" mass="14550">MAFGSAGPSGPSLRSCPALIRVFMRAESHHSAEDYAGRGKGLTDEIHIHSWADATLSEVAELIQEHEAATILIGAAAPTKDVRLDFAVVYPDKRGKLVLKECGIVKTRRRSADDDKTLNSVGFQAGDYLDVAVTAA</sequence>
<name>A0A7S3F0A2_9EUKA</name>
<protein>
    <recommendedName>
        <fullName evidence="3">Histone deacetylase complex subunit SAP18</fullName>
    </recommendedName>
</protein>